<dbReference type="Proteomes" id="UP000509367">
    <property type="component" value="Chromosome"/>
</dbReference>
<protein>
    <submittedName>
        <fullName evidence="2">TerB family tellurite resistance protein</fullName>
    </submittedName>
</protein>
<dbReference type="InterPro" id="IPR007791">
    <property type="entry name" value="DjlA_N"/>
</dbReference>
<organism evidence="2 3">
    <name type="scientific">Oricola thermophila</name>
    <dbReference type="NCBI Taxonomy" id="2742145"/>
    <lineage>
        <taxon>Bacteria</taxon>
        <taxon>Pseudomonadati</taxon>
        <taxon>Pseudomonadota</taxon>
        <taxon>Alphaproteobacteria</taxon>
        <taxon>Hyphomicrobiales</taxon>
        <taxon>Ahrensiaceae</taxon>
        <taxon>Oricola</taxon>
    </lineage>
</organism>
<evidence type="ECO:0000313" key="2">
    <source>
        <dbReference type="EMBL" id="QKV19891.1"/>
    </source>
</evidence>
<dbReference type="EMBL" id="CP054836">
    <property type="protein sequence ID" value="QKV19891.1"/>
    <property type="molecule type" value="Genomic_DNA"/>
</dbReference>
<dbReference type="RefSeq" id="WP_175277782.1">
    <property type="nucleotide sequence ID" value="NZ_CP054836.1"/>
</dbReference>
<evidence type="ECO:0000259" key="1">
    <source>
        <dbReference type="Pfam" id="PF05099"/>
    </source>
</evidence>
<dbReference type="SUPFAM" id="SSF158682">
    <property type="entry name" value="TerB-like"/>
    <property type="match status" value="1"/>
</dbReference>
<gene>
    <name evidence="2" type="ORF">HTY61_16255</name>
</gene>
<dbReference type="InterPro" id="IPR029024">
    <property type="entry name" value="TerB-like"/>
</dbReference>
<name>A0A6N1VG60_9HYPH</name>
<dbReference type="Gene3D" id="1.10.3680.10">
    <property type="entry name" value="TerB-like"/>
    <property type="match status" value="1"/>
</dbReference>
<dbReference type="AlphaFoldDB" id="A0A6N1VG60"/>
<sequence>MFERIAAFFREIGAGAGEEGAAFTRDDPRLAAAALMYHVMGADGVVHESEKARLAEVLEATYSLGKDELERLIEAARDADSEAVDLYQFTSVLMKSLSAEERVHFIELLWEIVYADGVNHELEDNLVWRVSELLGVDGRERVLLRQAVQARTGEQE</sequence>
<dbReference type="KEGG" id="orm:HTY61_16255"/>
<feature type="domain" description="Co-chaperone DjlA N-terminal" evidence="1">
    <location>
        <begin position="29"/>
        <end position="146"/>
    </location>
</feature>
<dbReference type="CDD" id="cd07313">
    <property type="entry name" value="terB_like_2"/>
    <property type="match status" value="1"/>
</dbReference>
<keyword evidence="3" id="KW-1185">Reference proteome</keyword>
<proteinExistence type="predicted"/>
<accession>A0A6N1VG60</accession>
<dbReference type="Pfam" id="PF05099">
    <property type="entry name" value="TerB"/>
    <property type="match status" value="1"/>
</dbReference>
<evidence type="ECO:0000313" key="3">
    <source>
        <dbReference type="Proteomes" id="UP000509367"/>
    </source>
</evidence>
<reference evidence="2 3" key="1">
    <citation type="submission" date="2020-06" db="EMBL/GenBank/DDBJ databases">
        <title>Oricola thermophila sp. nov. isolated from a tidal sediments.</title>
        <authorList>
            <person name="Kwon K.K."/>
            <person name="Yang S.-H."/>
            <person name="Park M.-J."/>
        </authorList>
    </citation>
    <scope>NUCLEOTIDE SEQUENCE [LARGE SCALE GENOMIC DNA]</scope>
    <source>
        <strain evidence="2 3">MEBiC13590</strain>
    </source>
</reference>